<organism evidence="2 3">
    <name type="scientific">Phyllosticta citriasiana</name>
    <dbReference type="NCBI Taxonomy" id="595635"/>
    <lineage>
        <taxon>Eukaryota</taxon>
        <taxon>Fungi</taxon>
        <taxon>Dikarya</taxon>
        <taxon>Ascomycota</taxon>
        <taxon>Pezizomycotina</taxon>
        <taxon>Dothideomycetes</taxon>
        <taxon>Dothideomycetes incertae sedis</taxon>
        <taxon>Botryosphaeriales</taxon>
        <taxon>Phyllostictaceae</taxon>
        <taxon>Phyllosticta</taxon>
    </lineage>
</organism>
<proteinExistence type="predicted"/>
<dbReference type="Proteomes" id="UP001363622">
    <property type="component" value="Unassembled WGS sequence"/>
</dbReference>
<evidence type="ECO:0000313" key="3">
    <source>
        <dbReference type="Proteomes" id="UP001363622"/>
    </source>
</evidence>
<keyword evidence="1" id="KW-0732">Signal</keyword>
<gene>
    <name evidence="2" type="ORF">IWZ03DRAFT_9117</name>
</gene>
<reference evidence="2 3" key="1">
    <citation type="submission" date="2024-04" db="EMBL/GenBank/DDBJ databases">
        <title>Phyllosticta paracitricarpa is synonymous to the EU quarantine fungus P. citricarpa based on phylogenomic analyses.</title>
        <authorList>
            <consortium name="Lawrence Berkeley National Laboratory"/>
            <person name="Van Ingen-Buijs V.A."/>
            <person name="Van Westerhoven A.C."/>
            <person name="Haridas S."/>
            <person name="Skiadas P."/>
            <person name="Martin F."/>
            <person name="Groenewald J.Z."/>
            <person name="Crous P.W."/>
            <person name="Seidl M.F."/>
        </authorList>
    </citation>
    <scope>NUCLEOTIDE SEQUENCE [LARGE SCALE GENOMIC DNA]</scope>
    <source>
        <strain evidence="2 3">CBS 123371</strain>
    </source>
</reference>
<evidence type="ECO:0000313" key="2">
    <source>
        <dbReference type="EMBL" id="KAK7523692.1"/>
    </source>
</evidence>
<accession>A0ABR1L0G0</accession>
<evidence type="ECO:0000256" key="1">
    <source>
        <dbReference type="SAM" id="SignalP"/>
    </source>
</evidence>
<comment type="caution">
    <text evidence="2">The sequence shown here is derived from an EMBL/GenBank/DDBJ whole genome shotgun (WGS) entry which is preliminary data.</text>
</comment>
<keyword evidence="3" id="KW-1185">Reference proteome</keyword>
<name>A0ABR1L0G0_9PEZI</name>
<feature type="chain" id="PRO_5047089248" evidence="1">
    <location>
        <begin position="24"/>
        <end position="139"/>
    </location>
</feature>
<dbReference type="EMBL" id="JBBPHU010000001">
    <property type="protein sequence ID" value="KAK7523692.1"/>
    <property type="molecule type" value="Genomic_DNA"/>
</dbReference>
<sequence length="139" mass="15190">MRLSSVSAILAMRLLSLTTIVRGYTCGYPNEIGGGTCRGGITVQHGALQPLCLNDGCVCCGDDDKDGTYGRSLIRVATRLRVRLTSMGYRVFACDGMGWKCIWTEGSGTECKPWHCEDPTNPKCKPPYFRPRKQGSGHP</sequence>
<protein>
    <submittedName>
        <fullName evidence="2">Uncharacterized protein</fullName>
    </submittedName>
</protein>
<feature type="signal peptide" evidence="1">
    <location>
        <begin position="1"/>
        <end position="23"/>
    </location>
</feature>